<dbReference type="RefSeq" id="WP_142888437.1">
    <property type="nucleotide sequence ID" value="NZ_VIKR01000001.1"/>
</dbReference>
<sequence length="957" mass="109186">MNSRLIQSIKPLKTASMTGRGFLALSLVVILSSCASLKSIIPFDELKPEDQEPRVSFVDQKTVEVETSTIESIDPEIVIASYERLLTRGNPEIRKEALHRLADLTMRLAETKIGVSDEQQASFSKAVNEASFGKAIALYQTLLTEFPEYKAGDEVKYQLARAHSMNSDPESSLAILDQIAVRHDESLSYIESQFRRGEAYFARREYRVAQNAYAEVISKGTNTEFYDKALYKRGWSFFKQSLFLEAEQDFFKLYERLLAQKAGGETTNKLLEDLILDTRRVISLSFYNEEGALSIQKYFETFGRQPFEDQIYLALAELYIEQERFQDAADTFKGFIDRNPVNLAAPDFHTRMIDVYRKGGFPSLILPAKESFVVNYGRNSAFWQKYSGKVIDDLKKPLRLHLNDISKFYHAKAQKSKKSADYLVAAKWYREILATFDDPSIDSEYRYALAEALFDGGALGDAAKEFEHVAYKNPMSKYARDAGYKALLSYQGLEYPASATQLEKLLPSIQSGLKFSETFPSDAKAPEILSRVAEQQLTINNVQGAIDASNQLLVLPAVPTKKQADRARIIIANGLFDLKRYAEAEVAITDLLKNVNLTSQQRKDFRQRRVESVYKLAEKAKTENNNELAVSLFLKVKALEPNSTVAVNAHFDAAVILLQTEKWSDAANLFESFRRSHPKNPLTKTIPERLALIYEKQENWNKAAAEYQNLSDAQADPELKREGIWRVAELYEKAGNKTQAIASYKNYVWTYPAPYLLSQEGRYKLVNLYIEQEDVTKANFWRQKIIQFYDTNKTENNARTAYMAAESKFILSEPLYYQFKRIKLKLPLASSLKKKRAAMKKALDAFNAVAKYEVAKYTTASTHKVGEIYQILSDDLMNSQRPKGLSEDELEEYGFLLEDQALPFEDKAISFYEINAQRTADNIYDDSVRSSIDSLRRLKPAQYDKSEMLEAFDEVVF</sequence>
<dbReference type="EMBL" id="VIKR01000001">
    <property type="protein sequence ID" value="TQV77077.1"/>
    <property type="molecule type" value="Genomic_DNA"/>
</dbReference>
<dbReference type="Pfam" id="PF13174">
    <property type="entry name" value="TPR_6"/>
    <property type="match status" value="1"/>
</dbReference>
<comment type="caution">
    <text evidence="2">The sequence shown here is derived from an EMBL/GenBank/DDBJ whole genome shotgun (WGS) entry which is preliminary data.</text>
</comment>
<protein>
    <submittedName>
        <fullName evidence="2">Tetratricopeptide repeat protein</fullName>
    </submittedName>
</protein>
<gene>
    <name evidence="2" type="ORF">FLL45_03745</name>
</gene>
<dbReference type="InterPro" id="IPR011990">
    <property type="entry name" value="TPR-like_helical_dom_sf"/>
</dbReference>
<keyword evidence="3" id="KW-1185">Reference proteome</keyword>
<dbReference type="AlphaFoldDB" id="A0A545TIP0"/>
<reference evidence="2 3" key="1">
    <citation type="submission" date="2019-06" db="EMBL/GenBank/DDBJ databases">
        <title>Draft genome of Aliikangiella marina GYP-15.</title>
        <authorList>
            <person name="Wang G."/>
        </authorList>
    </citation>
    <scope>NUCLEOTIDE SEQUENCE [LARGE SCALE GENOMIC DNA]</scope>
    <source>
        <strain evidence="2 3">GYP-15</strain>
    </source>
</reference>
<accession>A0A545TIP0</accession>
<evidence type="ECO:0000256" key="1">
    <source>
        <dbReference type="PROSITE-ProRule" id="PRU00339"/>
    </source>
</evidence>
<feature type="repeat" description="TPR" evidence="1">
    <location>
        <begin position="309"/>
        <end position="342"/>
    </location>
</feature>
<dbReference type="Proteomes" id="UP000317839">
    <property type="component" value="Unassembled WGS sequence"/>
</dbReference>
<dbReference type="OrthoDB" id="9806825at2"/>
<evidence type="ECO:0000313" key="3">
    <source>
        <dbReference type="Proteomes" id="UP000317839"/>
    </source>
</evidence>
<dbReference type="PROSITE" id="PS50005">
    <property type="entry name" value="TPR"/>
    <property type="match status" value="1"/>
</dbReference>
<dbReference type="Pfam" id="PF13432">
    <property type="entry name" value="TPR_16"/>
    <property type="match status" value="2"/>
</dbReference>
<evidence type="ECO:0000313" key="2">
    <source>
        <dbReference type="EMBL" id="TQV77077.1"/>
    </source>
</evidence>
<dbReference type="SUPFAM" id="SSF48452">
    <property type="entry name" value="TPR-like"/>
    <property type="match status" value="2"/>
</dbReference>
<dbReference type="Gene3D" id="1.25.40.10">
    <property type="entry name" value="Tetratricopeptide repeat domain"/>
    <property type="match status" value="3"/>
</dbReference>
<keyword evidence="1" id="KW-0802">TPR repeat</keyword>
<dbReference type="PANTHER" id="PTHR37423">
    <property type="entry name" value="SOLUBLE LYTIC MUREIN TRANSGLYCOSYLASE-RELATED"/>
    <property type="match status" value="1"/>
</dbReference>
<organism evidence="2 3">
    <name type="scientific">Aliikangiella marina</name>
    <dbReference type="NCBI Taxonomy" id="1712262"/>
    <lineage>
        <taxon>Bacteria</taxon>
        <taxon>Pseudomonadati</taxon>
        <taxon>Pseudomonadota</taxon>
        <taxon>Gammaproteobacteria</taxon>
        <taxon>Oceanospirillales</taxon>
        <taxon>Pleioneaceae</taxon>
        <taxon>Aliikangiella</taxon>
    </lineage>
</organism>
<dbReference type="InterPro" id="IPR019734">
    <property type="entry name" value="TPR_rpt"/>
</dbReference>
<dbReference type="PANTHER" id="PTHR37423:SF2">
    <property type="entry name" value="MEMBRANE-BOUND LYTIC MUREIN TRANSGLYCOSYLASE C"/>
    <property type="match status" value="1"/>
</dbReference>
<dbReference type="PROSITE" id="PS51257">
    <property type="entry name" value="PROKAR_LIPOPROTEIN"/>
    <property type="match status" value="1"/>
</dbReference>
<proteinExistence type="predicted"/>
<name>A0A545TIP0_9GAMM</name>